<evidence type="ECO:0000256" key="1">
    <source>
        <dbReference type="ARBA" id="ARBA00004167"/>
    </source>
</evidence>
<keyword evidence="5" id="KW-0732">Signal</keyword>
<name>A0A0P1F873_9RHOB</name>
<evidence type="ECO:0000256" key="3">
    <source>
        <dbReference type="ARBA" id="ARBA00022989"/>
    </source>
</evidence>
<sequence>MRWLFILLLSFLPLHAFAQEAEEASDEDKGMLTRFLEDSLSGAGREVEVVGLRGAISSNATLDSLRISDAEGLWLTLNGVTLNWNRLAVLRGNINVNELSAEEIILARAPKSEPAPTTAEAKPFALPELPVSINIQSLKAERISLGDSLLGEPVDMSLTARLILEGGTGEALISAARLNGPAGRFALDGAYANDTGALRIDLQVHEDPGGLVATLAKLPGAPEVGLTVLGAGPLEDFTADLRLTTEGEERLGGEIVLSTEPGANTDAAPTQVIRADISGNMAPLFAPDYKDFFGENIALNTLLRRFDDGRTTLENLALTSSALNLRGALALTPENLPASFDLDIDLRDADGDAVLLPVGGPKKYITSAALKAEFNAAAGDAWSLTGDITGIDSNALKLDQLALKGSGTITTTPKERITAALALDMDGLVMSDATLADTLGDTGSFVADILWEEDAGIKISGLTLQAAQMTATGDAHITGTGADMVIATQADLDVPDLAAFAGLANRAIAGALSASLTGDIAPLNGGFDLTLRATGQDLAIDDPRADPLLAGPSSLDISAKRDENGLTLHKGEVTSAALRLSGAGTLASQDSALTFETALDDIARVLDLDGIRGPVTVSGSATQTGSDWAFDVAATAPAESSAKIQASLPATGDPSADLTLDIGRVQALLPSLPGAAHVEASVTQTAAGIDLRFDATGPFDTSSTGRGVIDPTGTGNDLTLSGTLPLAVANLILSPNSVQGLARYDLRVQGALAPENVTGTVSFNDTRFAMPDLRIALEDIGGTVNLANNAAQIAVTSRFSGGGDIGVNGSINLAAPFSANLPITLRDIQYQQGQLLKTELDGDITLTGPLTGGGTIAGDIRVGHTDVSITPVALSGAGPVPDINHIHETAAIRTTRDRAGLIAREKSSNSSAPPFNLDVTIDIQERIAVRGLGLNADFNGGMRITGTTNAVSPNGELDLIRGRLDFLAKTFEIDEGRISMLGDFVPTMRVVAISEQPDATIYVILDGPLDDPQILLESDPELPEDEVLSQLLFGRDLSSISALQAAQLAGALATLSGQGPSGPRLGENSGLDDLGLTFDESGTPGLRAGKYINENVYTEIGVDSTGRSSISLNLDVTDNLTIKGKVGSDDDNGIGLFFQRDY</sequence>
<dbReference type="GO" id="GO:0009306">
    <property type="term" value="P:protein secretion"/>
    <property type="evidence" value="ECO:0007669"/>
    <property type="project" value="InterPro"/>
</dbReference>
<proteinExistence type="predicted"/>
<evidence type="ECO:0000259" key="6">
    <source>
        <dbReference type="Pfam" id="PF04357"/>
    </source>
</evidence>
<keyword evidence="2" id="KW-0812">Transmembrane</keyword>
<keyword evidence="4" id="KW-0472">Membrane</keyword>
<organism evidence="7 8">
    <name type="scientific">Shimia marina</name>
    <dbReference type="NCBI Taxonomy" id="321267"/>
    <lineage>
        <taxon>Bacteria</taxon>
        <taxon>Pseudomonadati</taxon>
        <taxon>Pseudomonadota</taxon>
        <taxon>Alphaproteobacteria</taxon>
        <taxon>Rhodobacterales</taxon>
        <taxon>Roseobacteraceae</taxon>
    </lineage>
</organism>
<keyword evidence="3" id="KW-1133">Transmembrane helix</keyword>
<feature type="chain" id="PRO_5006062370" evidence="5">
    <location>
        <begin position="19"/>
        <end position="1142"/>
    </location>
</feature>
<dbReference type="RefSeq" id="WP_058238929.1">
    <property type="nucleotide sequence ID" value="NZ_CYPW01000006.1"/>
</dbReference>
<dbReference type="InterPro" id="IPR007452">
    <property type="entry name" value="TamB_C"/>
</dbReference>
<dbReference type="Pfam" id="PF04357">
    <property type="entry name" value="TamB"/>
    <property type="match status" value="1"/>
</dbReference>
<dbReference type="OrthoDB" id="7784409at2"/>
<evidence type="ECO:0000256" key="4">
    <source>
        <dbReference type="ARBA" id="ARBA00023136"/>
    </source>
</evidence>
<dbReference type="EMBL" id="CYPW01000006">
    <property type="protein sequence ID" value="CUH51650.1"/>
    <property type="molecule type" value="Genomic_DNA"/>
</dbReference>
<dbReference type="Proteomes" id="UP000054823">
    <property type="component" value="Unassembled WGS sequence"/>
</dbReference>
<evidence type="ECO:0000256" key="5">
    <source>
        <dbReference type="SAM" id="SignalP"/>
    </source>
</evidence>
<dbReference type="GO" id="GO:0005886">
    <property type="term" value="C:plasma membrane"/>
    <property type="evidence" value="ECO:0007669"/>
    <property type="project" value="InterPro"/>
</dbReference>
<evidence type="ECO:0000256" key="2">
    <source>
        <dbReference type="ARBA" id="ARBA00022692"/>
    </source>
</evidence>
<keyword evidence="8" id="KW-1185">Reference proteome</keyword>
<dbReference type="STRING" id="321267.SHM7688_01089"/>
<evidence type="ECO:0000313" key="8">
    <source>
        <dbReference type="Proteomes" id="UP000054823"/>
    </source>
</evidence>
<reference evidence="7 8" key="1">
    <citation type="submission" date="2015-09" db="EMBL/GenBank/DDBJ databases">
        <authorList>
            <consortium name="Swine Surveillance"/>
        </authorList>
    </citation>
    <scope>NUCLEOTIDE SEQUENCE [LARGE SCALE GENOMIC DNA]</scope>
    <source>
        <strain evidence="7 8">CECT 7688</strain>
    </source>
</reference>
<accession>A0A0P1F873</accession>
<gene>
    <name evidence="7" type="primary">tamB</name>
    <name evidence="7" type="ORF">SHM7688_01089</name>
</gene>
<dbReference type="PANTHER" id="PTHR36985">
    <property type="entry name" value="TRANSLOCATION AND ASSEMBLY MODULE SUBUNIT TAMB"/>
    <property type="match status" value="1"/>
</dbReference>
<protein>
    <submittedName>
        <fullName evidence="7">Autotransporter assembly factor TamB</fullName>
    </submittedName>
</protein>
<feature type="domain" description="Translocation and assembly module TamB C-terminal" evidence="6">
    <location>
        <begin position="796"/>
        <end position="1142"/>
    </location>
</feature>
<dbReference type="AlphaFoldDB" id="A0A0P1F873"/>
<feature type="signal peptide" evidence="5">
    <location>
        <begin position="1"/>
        <end position="18"/>
    </location>
</feature>
<evidence type="ECO:0000313" key="7">
    <source>
        <dbReference type="EMBL" id="CUH51650.1"/>
    </source>
</evidence>
<dbReference type="GO" id="GO:0097347">
    <property type="term" value="C:TAM protein secretion complex"/>
    <property type="evidence" value="ECO:0007669"/>
    <property type="project" value="TreeGrafter"/>
</dbReference>
<comment type="subcellular location">
    <subcellularLocation>
        <location evidence="1">Membrane</location>
        <topology evidence="1">Single-pass membrane protein</topology>
    </subcellularLocation>
</comment>
<dbReference type="PANTHER" id="PTHR36985:SF1">
    <property type="entry name" value="TRANSLOCATION AND ASSEMBLY MODULE SUBUNIT TAMB"/>
    <property type="match status" value="1"/>
</dbReference>